<protein>
    <recommendedName>
        <fullName evidence="2">riboflavin kinase</fullName>
        <ecNumber evidence="2">2.7.1.26</ecNumber>
    </recommendedName>
</protein>
<evidence type="ECO:0000256" key="6">
    <source>
        <dbReference type="ARBA" id="ARBA00022741"/>
    </source>
</evidence>
<dbReference type="Proteomes" id="UP000783686">
    <property type="component" value="Unassembled WGS sequence"/>
</dbReference>
<dbReference type="InterPro" id="IPR015865">
    <property type="entry name" value="Riboflavin_kinase_bac/euk"/>
</dbReference>
<dbReference type="EMBL" id="CAJFDH010000004">
    <property type="protein sequence ID" value="CAD5219570.1"/>
    <property type="molecule type" value="Genomic_DNA"/>
</dbReference>
<dbReference type="SUPFAM" id="SSF82114">
    <property type="entry name" value="Riboflavin kinase-like"/>
    <property type="match status" value="1"/>
</dbReference>
<dbReference type="PANTHER" id="PTHR22749:SF6">
    <property type="entry name" value="RIBOFLAVIN KINASE"/>
    <property type="match status" value="1"/>
</dbReference>
<evidence type="ECO:0000256" key="2">
    <source>
        <dbReference type="ARBA" id="ARBA00012105"/>
    </source>
</evidence>
<proteinExistence type="predicted"/>
<dbReference type="AlphaFoldDB" id="A0A811KUU3"/>
<dbReference type="InterPro" id="IPR023465">
    <property type="entry name" value="Riboflavin_kinase_dom_sf"/>
</dbReference>
<evidence type="ECO:0000256" key="3">
    <source>
        <dbReference type="ARBA" id="ARBA00022630"/>
    </source>
</evidence>
<dbReference type="GO" id="GO:0009398">
    <property type="term" value="P:FMN biosynthetic process"/>
    <property type="evidence" value="ECO:0007669"/>
    <property type="project" value="UniProtKB-UniPathway"/>
</dbReference>
<evidence type="ECO:0000256" key="7">
    <source>
        <dbReference type="ARBA" id="ARBA00022840"/>
    </source>
</evidence>
<organism evidence="9 10">
    <name type="scientific">Bursaphelenchus okinawaensis</name>
    <dbReference type="NCBI Taxonomy" id="465554"/>
    <lineage>
        <taxon>Eukaryota</taxon>
        <taxon>Metazoa</taxon>
        <taxon>Ecdysozoa</taxon>
        <taxon>Nematoda</taxon>
        <taxon>Chromadorea</taxon>
        <taxon>Rhabditida</taxon>
        <taxon>Tylenchina</taxon>
        <taxon>Tylenchomorpha</taxon>
        <taxon>Aphelenchoidea</taxon>
        <taxon>Aphelenchoididae</taxon>
        <taxon>Bursaphelenchus</taxon>
    </lineage>
</organism>
<dbReference type="UniPathway" id="UPA00276">
    <property type="reaction ID" value="UER00406"/>
</dbReference>
<evidence type="ECO:0000256" key="4">
    <source>
        <dbReference type="ARBA" id="ARBA00022643"/>
    </source>
</evidence>
<feature type="domain" description="Riboflavin kinase" evidence="8">
    <location>
        <begin position="1"/>
        <end position="129"/>
    </location>
</feature>
<dbReference type="Gene3D" id="2.40.30.30">
    <property type="entry name" value="Riboflavin kinase-like"/>
    <property type="match status" value="1"/>
</dbReference>
<dbReference type="GO" id="GO:0005524">
    <property type="term" value="F:ATP binding"/>
    <property type="evidence" value="ECO:0007669"/>
    <property type="project" value="UniProtKB-KW"/>
</dbReference>
<evidence type="ECO:0000259" key="8">
    <source>
        <dbReference type="SMART" id="SM00904"/>
    </source>
</evidence>
<keyword evidence="3" id="KW-0285">Flavoprotein</keyword>
<keyword evidence="7" id="KW-0067">ATP-binding</keyword>
<evidence type="ECO:0000313" key="10">
    <source>
        <dbReference type="Proteomes" id="UP000614601"/>
    </source>
</evidence>
<accession>A0A811KUU3</accession>
<comment type="pathway">
    <text evidence="1">Cofactor biosynthesis; FMN biosynthesis; FMN from riboflavin (ATP route): step 1/1.</text>
</comment>
<dbReference type="GO" id="GO:0008531">
    <property type="term" value="F:riboflavin kinase activity"/>
    <property type="evidence" value="ECO:0007669"/>
    <property type="project" value="UniProtKB-EC"/>
</dbReference>
<name>A0A811KUU3_9BILA</name>
<dbReference type="Pfam" id="PF01687">
    <property type="entry name" value="Flavokinase"/>
    <property type="match status" value="1"/>
</dbReference>
<dbReference type="EMBL" id="CAJFCW020000004">
    <property type="protein sequence ID" value="CAG9112661.1"/>
    <property type="molecule type" value="Genomic_DNA"/>
</dbReference>
<sequence>MLPLRLLGTVVRGAGRGGKQLNCPTANLDEVTVKSIPDAIVSGVYAGVARVDSDSFRPMVMSIGYNIQFEQKTKTAEVHILHDFTKDFYDSRLDVVVLKFMRPMETYKSLDELKRAIEQDKKNTLNYLESIKETIAEMLNKEDEQVAWK</sequence>
<evidence type="ECO:0000256" key="1">
    <source>
        <dbReference type="ARBA" id="ARBA00005201"/>
    </source>
</evidence>
<keyword evidence="6" id="KW-0547">Nucleotide-binding</keyword>
<comment type="caution">
    <text evidence="9">The sequence shown here is derived from an EMBL/GenBank/DDBJ whole genome shotgun (WGS) entry which is preliminary data.</text>
</comment>
<dbReference type="InterPro" id="IPR023468">
    <property type="entry name" value="Riboflavin_kinase"/>
</dbReference>
<dbReference type="OrthoDB" id="276388at2759"/>
<dbReference type="SMART" id="SM00904">
    <property type="entry name" value="Flavokinase"/>
    <property type="match status" value="1"/>
</dbReference>
<reference evidence="9" key="1">
    <citation type="submission" date="2020-09" db="EMBL/GenBank/DDBJ databases">
        <authorList>
            <person name="Kikuchi T."/>
        </authorList>
    </citation>
    <scope>NUCLEOTIDE SEQUENCE</scope>
    <source>
        <strain evidence="9">SH1</strain>
    </source>
</reference>
<keyword evidence="5" id="KW-0808">Transferase</keyword>
<dbReference type="PANTHER" id="PTHR22749">
    <property type="entry name" value="RIBOFLAVIN KINASE/FMN ADENYLYLTRANSFERASE"/>
    <property type="match status" value="1"/>
</dbReference>
<evidence type="ECO:0000256" key="5">
    <source>
        <dbReference type="ARBA" id="ARBA00022679"/>
    </source>
</evidence>
<evidence type="ECO:0000313" key="9">
    <source>
        <dbReference type="EMBL" id="CAD5219570.1"/>
    </source>
</evidence>
<gene>
    <name evidence="9" type="ORF">BOKJ2_LOCUS8510</name>
</gene>
<dbReference type="GO" id="GO:0009231">
    <property type="term" value="P:riboflavin biosynthetic process"/>
    <property type="evidence" value="ECO:0007669"/>
    <property type="project" value="InterPro"/>
</dbReference>
<keyword evidence="4" id="KW-0288">FMN</keyword>
<keyword evidence="10" id="KW-1185">Reference proteome</keyword>
<dbReference type="GO" id="GO:0005739">
    <property type="term" value="C:mitochondrion"/>
    <property type="evidence" value="ECO:0007669"/>
    <property type="project" value="TreeGrafter"/>
</dbReference>
<dbReference type="EC" id="2.7.1.26" evidence="2"/>
<dbReference type="Proteomes" id="UP000614601">
    <property type="component" value="Unassembled WGS sequence"/>
</dbReference>